<sequence length="202" mass="22109">MKIDTAALEQLETRYRTAFINSLAGFRQAVLVGTKSESGTENLAIFNSVIHLGANPALLGLLSRPHTVPRDTLENMLATTFYTLNYVAATHYKAAHQTSARYDKGVSEFEQVGFTPEYHDDFYAPYVQEAVVQIGMKLETHIPIPLNGTVLLVGSIQHIRLADDLVGADGFVHLSDADVLVSQGLDAYFRASAVGRLPYAKP</sequence>
<keyword evidence="3" id="KW-0288">FMN</keyword>
<dbReference type="GO" id="GO:0010181">
    <property type="term" value="F:FMN binding"/>
    <property type="evidence" value="ECO:0007669"/>
    <property type="project" value="InterPro"/>
</dbReference>
<dbReference type="Gene3D" id="2.30.110.10">
    <property type="entry name" value="Electron Transport, Fmn-binding Protein, Chain A"/>
    <property type="match status" value="1"/>
</dbReference>
<comment type="cofactor">
    <cofactor evidence="1">
        <name>FMN</name>
        <dbReference type="ChEBI" id="CHEBI:58210"/>
    </cofactor>
</comment>
<dbReference type="SUPFAM" id="SSF50475">
    <property type="entry name" value="FMN-binding split barrel"/>
    <property type="match status" value="1"/>
</dbReference>
<comment type="caution">
    <text evidence="6">The sequence shown here is derived from an EMBL/GenBank/DDBJ whole genome shotgun (WGS) entry which is preliminary data.</text>
</comment>
<evidence type="ECO:0000256" key="2">
    <source>
        <dbReference type="ARBA" id="ARBA00022630"/>
    </source>
</evidence>
<dbReference type="OrthoDB" id="5293996at2"/>
<dbReference type="PANTHER" id="PTHR33798:SF5">
    <property type="entry name" value="FLAVIN REDUCTASE LIKE DOMAIN-CONTAINING PROTEIN"/>
    <property type="match status" value="1"/>
</dbReference>
<keyword evidence="2" id="KW-0285">Flavoprotein</keyword>
<dbReference type="PANTHER" id="PTHR33798">
    <property type="entry name" value="FLAVOPROTEIN OXYGENASE"/>
    <property type="match status" value="1"/>
</dbReference>
<dbReference type="RefSeq" id="WP_094487133.1">
    <property type="nucleotide sequence ID" value="NZ_NOXX01000217.1"/>
</dbReference>
<evidence type="ECO:0000313" key="7">
    <source>
        <dbReference type="Proteomes" id="UP000216035"/>
    </source>
</evidence>
<evidence type="ECO:0000259" key="5">
    <source>
        <dbReference type="Pfam" id="PF01613"/>
    </source>
</evidence>
<dbReference type="Pfam" id="PF01613">
    <property type="entry name" value="Flavin_Reduct"/>
    <property type="match status" value="1"/>
</dbReference>
<reference evidence="6 7" key="1">
    <citation type="submission" date="2017-07" db="EMBL/GenBank/DDBJ databases">
        <title>Flavobacterium cyanobacteriorum sp. nov., isolated from cyanobacterial aggregates in a eutrophic lake.</title>
        <authorList>
            <person name="Cai H."/>
        </authorList>
    </citation>
    <scope>NUCLEOTIDE SEQUENCE [LARGE SCALE GENOMIC DNA]</scope>
    <source>
        <strain evidence="6 7">TH167</strain>
    </source>
</reference>
<keyword evidence="7" id="KW-1185">Reference proteome</keyword>
<dbReference type="EMBL" id="NOXX01000217">
    <property type="protein sequence ID" value="OYQ41963.1"/>
    <property type="molecule type" value="Genomic_DNA"/>
</dbReference>
<protein>
    <submittedName>
        <fullName evidence="6">Flavin oxidoreductase</fullName>
    </submittedName>
</protein>
<accession>A0A255ZKB0</accession>
<dbReference type="InterPro" id="IPR002563">
    <property type="entry name" value="Flavin_Rdtase-like_dom"/>
</dbReference>
<gene>
    <name evidence="6" type="ORF">CHX27_12680</name>
</gene>
<organism evidence="6 7">
    <name type="scientific">Flavobacterium aurantiibacter</name>
    <dbReference type="NCBI Taxonomy" id="2023067"/>
    <lineage>
        <taxon>Bacteria</taxon>
        <taxon>Pseudomonadati</taxon>
        <taxon>Bacteroidota</taxon>
        <taxon>Flavobacteriia</taxon>
        <taxon>Flavobacteriales</taxon>
        <taxon>Flavobacteriaceae</taxon>
        <taxon>Flavobacterium</taxon>
    </lineage>
</organism>
<proteinExistence type="inferred from homology"/>
<evidence type="ECO:0000313" key="6">
    <source>
        <dbReference type="EMBL" id="OYQ41963.1"/>
    </source>
</evidence>
<dbReference type="AlphaFoldDB" id="A0A255ZKB0"/>
<dbReference type="InterPro" id="IPR012349">
    <property type="entry name" value="Split_barrel_FMN-bd"/>
</dbReference>
<dbReference type="GO" id="GO:0016646">
    <property type="term" value="F:oxidoreductase activity, acting on the CH-NH group of donors, NAD or NADP as acceptor"/>
    <property type="evidence" value="ECO:0007669"/>
    <property type="project" value="UniProtKB-ARBA"/>
</dbReference>
<comment type="similarity">
    <text evidence="4">Belongs to the flavoredoxin family.</text>
</comment>
<name>A0A255ZKB0_9FLAO</name>
<dbReference type="Proteomes" id="UP000216035">
    <property type="component" value="Unassembled WGS sequence"/>
</dbReference>
<evidence type="ECO:0000256" key="4">
    <source>
        <dbReference type="ARBA" id="ARBA00038054"/>
    </source>
</evidence>
<feature type="domain" description="Flavin reductase like" evidence="5">
    <location>
        <begin position="29"/>
        <end position="165"/>
    </location>
</feature>
<evidence type="ECO:0000256" key="1">
    <source>
        <dbReference type="ARBA" id="ARBA00001917"/>
    </source>
</evidence>
<evidence type="ECO:0000256" key="3">
    <source>
        <dbReference type="ARBA" id="ARBA00022643"/>
    </source>
</evidence>